<sequence>MSESNQQVYDNARNYLRSYKYAESIGERSKGLKKGHFYKKLGRAALWTVGVLVGASIVGGILSGIGFWGVMISAGLIGGGIWASMKFPKMKIPTPETLVQSDLKTLAGKTEIWLENQRHMLPPPAAKIVQDIGTQLDMLSPQLQKLNDKEPAAYEVRKLVGEHLPELISGYRSIPASMRTKGENGGKSPDEQLLSGLQLIEKEISGVTQQIAKGDLDNLEIRGRYLEMKYDKNVESET</sequence>
<dbReference type="KEGG" id="phao:HF685_04665"/>
<reference evidence="2 3" key="1">
    <citation type="submission" date="2020-04" db="EMBL/GenBank/DDBJ databases">
        <title>Genome sequence for Sphingorhabdus sp. strain M1.</title>
        <authorList>
            <person name="Park S.-J."/>
        </authorList>
    </citation>
    <scope>NUCLEOTIDE SEQUENCE [LARGE SCALE GENOMIC DNA]</scope>
    <source>
        <strain evidence="2 3">JK6</strain>
    </source>
</reference>
<evidence type="ECO:0000256" key="1">
    <source>
        <dbReference type="SAM" id="Phobius"/>
    </source>
</evidence>
<evidence type="ECO:0000313" key="3">
    <source>
        <dbReference type="Proteomes" id="UP000501600"/>
    </source>
</evidence>
<gene>
    <name evidence="2" type="ORF">HF685_04665</name>
</gene>
<evidence type="ECO:0008006" key="4">
    <source>
        <dbReference type="Google" id="ProtNLM"/>
    </source>
</evidence>
<evidence type="ECO:0000313" key="2">
    <source>
        <dbReference type="EMBL" id="QJB68656.1"/>
    </source>
</evidence>
<name>A0A6H2DLW9_9SPHN</name>
<keyword evidence="1" id="KW-0812">Transmembrane</keyword>
<keyword evidence="1" id="KW-1133">Transmembrane helix</keyword>
<keyword evidence="1" id="KW-0472">Membrane</keyword>
<dbReference type="Proteomes" id="UP000501600">
    <property type="component" value="Chromosome"/>
</dbReference>
<dbReference type="EMBL" id="CP051217">
    <property type="protein sequence ID" value="QJB68656.1"/>
    <property type="molecule type" value="Genomic_DNA"/>
</dbReference>
<organism evidence="2 3">
    <name type="scientific">Parasphingorhabdus halotolerans</name>
    <dbReference type="NCBI Taxonomy" id="2725558"/>
    <lineage>
        <taxon>Bacteria</taxon>
        <taxon>Pseudomonadati</taxon>
        <taxon>Pseudomonadota</taxon>
        <taxon>Alphaproteobacteria</taxon>
        <taxon>Sphingomonadales</taxon>
        <taxon>Sphingomonadaceae</taxon>
        <taxon>Parasphingorhabdus</taxon>
    </lineage>
</organism>
<feature type="transmembrane region" description="Helical" evidence="1">
    <location>
        <begin position="41"/>
        <end position="59"/>
    </location>
</feature>
<protein>
    <recommendedName>
        <fullName evidence="4">5-bromo-4-chloroindolyl phosphate hydrolysis protein</fullName>
    </recommendedName>
</protein>
<proteinExistence type="predicted"/>
<keyword evidence="3" id="KW-1185">Reference proteome</keyword>
<accession>A0A6H2DLW9</accession>
<dbReference type="RefSeq" id="WP_168818498.1">
    <property type="nucleotide sequence ID" value="NZ_CP051217.1"/>
</dbReference>
<dbReference type="AlphaFoldDB" id="A0A6H2DLW9"/>